<proteinExistence type="inferred from homology"/>
<keyword evidence="7 15" id="KW-0479">Metal-binding</keyword>
<feature type="non-terminal residue" evidence="17">
    <location>
        <position position="220"/>
    </location>
</feature>
<dbReference type="InterPro" id="IPR001128">
    <property type="entry name" value="Cyt_P450"/>
</dbReference>
<dbReference type="SUPFAM" id="SSF48264">
    <property type="entry name" value="Cytochrome P450"/>
    <property type="match status" value="1"/>
</dbReference>
<evidence type="ECO:0000256" key="12">
    <source>
        <dbReference type="ARBA" id="ARBA00023033"/>
    </source>
</evidence>
<evidence type="ECO:0000256" key="4">
    <source>
        <dbReference type="ARBA" id="ARBA00010617"/>
    </source>
</evidence>
<evidence type="ECO:0000256" key="14">
    <source>
        <dbReference type="ARBA" id="ARBA00047827"/>
    </source>
</evidence>
<evidence type="ECO:0000256" key="10">
    <source>
        <dbReference type="ARBA" id="ARBA00023002"/>
    </source>
</evidence>
<keyword evidence="13" id="KW-0472">Membrane</keyword>
<dbReference type="EMBL" id="JTDY01004888">
    <property type="protein sequence ID" value="KOB67629.1"/>
    <property type="molecule type" value="Genomic_DNA"/>
</dbReference>
<dbReference type="STRING" id="104452.A0A0L7KX50"/>
<evidence type="ECO:0000256" key="9">
    <source>
        <dbReference type="ARBA" id="ARBA00022848"/>
    </source>
</evidence>
<sequence>MIRDPELIKEITVKDFDHFDRQNEFYRTGQELFQLTSLQRAYLFLSAQFPNIAKEPLEILIIRTKRMLGLRLQKNSATTLVMSVHELALNPAVQDTLYQEVRTFKETYGQLTYENVNSMKYLDGVINESMRKWSPAIVLDRMCQKAYDLPPPRAGGKPFKNKHNITPFSFMPFGAGPRNCIGSRFALLELKVLLYNLILNFKILKCEKTMDPIRLQPADF</sequence>
<evidence type="ECO:0000313" key="18">
    <source>
        <dbReference type="Proteomes" id="UP000037510"/>
    </source>
</evidence>
<keyword evidence="11 15" id="KW-0408">Iron</keyword>
<comment type="caution">
    <text evidence="17">The sequence shown here is derived from an EMBL/GenBank/DDBJ whole genome shotgun (WGS) entry which is preliminary data.</text>
</comment>
<comment type="catalytic activity">
    <reaction evidence="14">
        <text>an organic molecule + reduced [NADPH--hemoprotein reductase] + O2 = an alcohol + oxidized [NADPH--hemoprotein reductase] + H2O + H(+)</text>
        <dbReference type="Rhea" id="RHEA:17149"/>
        <dbReference type="Rhea" id="RHEA-COMP:11964"/>
        <dbReference type="Rhea" id="RHEA-COMP:11965"/>
        <dbReference type="ChEBI" id="CHEBI:15377"/>
        <dbReference type="ChEBI" id="CHEBI:15378"/>
        <dbReference type="ChEBI" id="CHEBI:15379"/>
        <dbReference type="ChEBI" id="CHEBI:30879"/>
        <dbReference type="ChEBI" id="CHEBI:57618"/>
        <dbReference type="ChEBI" id="CHEBI:58210"/>
        <dbReference type="ChEBI" id="CHEBI:142491"/>
        <dbReference type="EC" id="1.14.14.1"/>
    </reaction>
</comment>
<dbReference type="GO" id="GO:0005506">
    <property type="term" value="F:iron ion binding"/>
    <property type="evidence" value="ECO:0007669"/>
    <property type="project" value="InterPro"/>
</dbReference>
<dbReference type="PRINTS" id="PR00385">
    <property type="entry name" value="P450"/>
</dbReference>
<dbReference type="Proteomes" id="UP000037510">
    <property type="component" value="Unassembled WGS sequence"/>
</dbReference>
<dbReference type="Pfam" id="PF00067">
    <property type="entry name" value="p450"/>
    <property type="match status" value="2"/>
</dbReference>
<dbReference type="InterPro" id="IPR002401">
    <property type="entry name" value="Cyt_P450_E_grp-I"/>
</dbReference>
<dbReference type="PANTHER" id="PTHR24292:SF54">
    <property type="entry name" value="CYP9F3-RELATED"/>
    <property type="match status" value="1"/>
</dbReference>
<comment type="subcellular location">
    <subcellularLocation>
        <location evidence="3">Endoplasmic reticulum membrane</location>
        <topology evidence="3">Peripheral membrane protein</topology>
    </subcellularLocation>
    <subcellularLocation>
        <location evidence="2">Microsome membrane</location>
        <topology evidence="2">Peripheral membrane protein</topology>
    </subcellularLocation>
</comment>
<keyword evidence="6 15" id="KW-0349">Heme</keyword>
<keyword evidence="8" id="KW-0256">Endoplasmic reticulum</keyword>
<gene>
    <name evidence="17" type="ORF">OBRU01_19401</name>
</gene>
<dbReference type="InterPro" id="IPR036396">
    <property type="entry name" value="Cyt_P450_sf"/>
</dbReference>
<dbReference type="EC" id="1.14.14.1" evidence="5"/>
<keyword evidence="9" id="KW-0492">Microsome</keyword>
<evidence type="ECO:0000256" key="11">
    <source>
        <dbReference type="ARBA" id="ARBA00023004"/>
    </source>
</evidence>
<accession>A0A0L7KX50</accession>
<comment type="similarity">
    <text evidence="4 16">Belongs to the cytochrome P450 family.</text>
</comment>
<keyword evidence="12 16" id="KW-0503">Monooxygenase</keyword>
<dbReference type="InterPro" id="IPR017972">
    <property type="entry name" value="Cyt_P450_CS"/>
</dbReference>
<evidence type="ECO:0000256" key="16">
    <source>
        <dbReference type="RuleBase" id="RU000461"/>
    </source>
</evidence>
<comment type="cofactor">
    <cofactor evidence="1 15">
        <name>heme</name>
        <dbReference type="ChEBI" id="CHEBI:30413"/>
    </cofactor>
</comment>
<dbReference type="AlphaFoldDB" id="A0A0L7KX50"/>
<reference evidence="17 18" key="1">
    <citation type="journal article" date="2015" name="Genome Biol. Evol.">
        <title>The genome of winter moth (Operophtera brumata) provides a genomic perspective on sexual dimorphism and phenology.</title>
        <authorList>
            <person name="Derks M.F."/>
            <person name="Smit S."/>
            <person name="Salis L."/>
            <person name="Schijlen E."/>
            <person name="Bossers A."/>
            <person name="Mateman C."/>
            <person name="Pijl A.S."/>
            <person name="de Ridder D."/>
            <person name="Groenen M.A."/>
            <person name="Visser M.E."/>
            <person name="Megens H.J."/>
        </authorList>
    </citation>
    <scope>NUCLEOTIDE SEQUENCE [LARGE SCALE GENOMIC DNA]</scope>
    <source>
        <strain evidence="17">WM2013NL</strain>
        <tissue evidence="17">Head and thorax</tissue>
    </source>
</reference>
<feature type="binding site" description="axial binding residue" evidence="15">
    <location>
        <position position="180"/>
    </location>
    <ligand>
        <name>heme</name>
        <dbReference type="ChEBI" id="CHEBI:30413"/>
    </ligand>
    <ligandPart>
        <name>Fe</name>
        <dbReference type="ChEBI" id="CHEBI:18248"/>
    </ligandPart>
</feature>
<evidence type="ECO:0000256" key="13">
    <source>
        <dbReference type="ARBA" id="ARBA00023136"/>
    </source>
</evidence>
<organism evidence="17 18">
    <name type="scientific">Operophtera brumata</name>
    <name type="common">Winter moth</name>
    <name type="synonym">Phalaena brumata</name>
    <dbReference type="NCBI Taxonomy" id="104452"/>
    <lineage>
        <taxon>Eukaryota</taxon>
        <taxon>Metazoa</taxon>
        <taxon>Ecdysozoa</taxon>
        <taxon>Arthropoda</taxon>
        <taxon>Hexapoda</taxon>
        <taxon>Insecta</taxon>
        <taxon>Pterygota</taxon>
        <taxon>Neoptera</taxon>
        <taxon>Endopterygota</taxon>
        <taxon>Lepidoptera</taxon>
        <taxon>Glossata</taxon>
        <taxon>Ditrysia</taxon>
        <taxon>Geometroidea</taxon>
        <taxon>Geometridae</taxon>
        <taxon>Larentiinae</taxon>
        <taxon>Operophtera</taxon>
    </lineage>
</organism>
<evidence type="ECO:0000256" key="1">
    <source>
        <dbReference type="ARBA" id="ARBA00001971"/>
    </source>
</evidence>
<dbReference type="PRINTS" id="PR00463">
    <property type="entry name" value="EP450I"/>
</dbReference>
<name>A0A0L7KX50_OPEBR</name>
<evidence type="ECO:0000256" key="3">
    <source>
        <dbReference type="ARBA" id="ARBA00004406"/>
    </source>
</evidence>
<dbReference type="PANTHER" id="PTHR24292">
    <property type="entry name" value="CYTOCHROME P450"/>
    <property type="match status" value="1"/>
</dbReference>
<protein>
    <recommendedName>
        <fullName evidence="5">unspecific monooxygenase</fullName>
        <ecNumber evidence="5">1.14.14.1</ecNumber>
    </recommendedName>
</protein>
<evidence type="ECO:0000256" key="2">
    <source>
        <dbReference type="ARBA" id="ARBA00004174"/>
    </source>
</evidence>
<keyword evidence="10 16" id="KW-0560">Oxidoreductase</keyword>
<dbReference type="InterPro" id="IPR050476">
    <property type="entry name" value="Insect_CytP450_Detox"/>
</dbReference>
<feature type="non-terminal residue" evidence="17">
    <location>
        <position position="1"/>
    </location>
</feature>
<dbReference type="GO" id="GO:0016712">
    <property type="term" value="F:oxidoreductase activity, acting on paired donors, with incorporation or reduction of molecular oxygen, reduced flavin or flavoprotein as one donor, and incorporation of one atom of oxygen"/>
    <property type="evidence" value="ECO:0007669"/>
    <property type="project" value="UniProtKB-EC"/>
</dbReference>
<evidence type="ECO:0000313" key="17">
    <source>
        <dbReference type="EMBL" id="KOB67629.1"/>
    </source>
</evidence>
<dbReference type="GO" id="GO:0005789">
    <property type="term" value="C:endoplasmic reticulum membrane"/>
    <property type="evidence" value="ECO:0007669"/>
    <property type="project" value="UniProtKB-SubCell"/>
</dbReference>
<evidence type="ECO:0000256" key="15">
    <source>
        <dbReference type="PIRSR" id="PIRSR602401-1"/>
    </source>
</evidence>
<dbReference type="Gene3D" id="1.10.630.10">
    <property type="entry name" value="Cytochrome P450"/>
    <property type="match status" value="2"/>
</dbReference>
<evidence type="ECO:0000256" key="8">
    <source>
        <dbReference type="ARBA" id="ARBA00022824"/>
    </source>
</evidence>
<evidence type="ECO:0000256" key="5">
    <source>
        <dbReference type="ARBA" id="ARBA00012109"/>
    </source>
</evidence>
<dbReference type="GO" id="GO:0020037">
    <property type="term" value="F:heme binding"/>
    <property type="evidence" value="ECO:0007669"/>
    <property type="project" value="InterPro"/>
</dbReference>
<evidence type="ECO:0000256" key="6">
    <source>
        <dbReference type="ARBA" id="ARBA00022617"/>
    </source>
</evidence>
<evidence type="ECO:0000256" key="7">
    <source>
        <dbReference type="ARBA" id="ARBA00022723"/>
    </source>
</evidence>
<dbReference type="PROSITE" id="PS00086">
    <property type="entry name" value="CYTOCHROME_P450"/>
    <property type="match status" value="1"/>
</dbReference>
<keyword evidence="18" id="KW-1185">Reference proteome</keyword>